<proteinExistence type="inferred from homology"/>
<dbReference type="Pfam" id="PF02383">
    <property type="entry name" value="Syja_N"/>
    <property type="match status" value="1"/>
</dbReference>
<dbReference type="InterPro" id="IPR015047">
    <property type="entry name" value="SYNJ1/2_RRM"/>
</dbReference>
<dbReference type="Gene3D" id="3.60.10.10">
    <property type="entry name" value="Endonuclease/exonuclease/phosphatase"/>
    <property type="match status" value="1"/>
</dbReference>
<dbReference type="PANTHER" id="PTHR11200">
    <property type="entry name" value="INOSITOL 5-PHOSPHATASE"/>
    <property type="match status" value="1"/>
</dbReference>
<dbReference type="InterPro" id="IPR012677">
    <property type="entry name" value="Nucleotide-bd_a/b_plait_sf"/>
</dbReference>
<comment type="similarity">
    <text evidence="3">In the central section; belongs to the inositol 1,4,5-trisphosphate 5-phosphatase family.</text>
</comment>
<organism evidence="8 9">
    <name type="scientific">Tigriopus californicus</name>
    <name type="common">Marine copepod</name>
    <dbReference type="NCBI Taxonomy" id="6832"/>
    <lineage>
        <taxon>Eukaryota</taxon>
        <taxon>Metazoa</taxon>
        <taxon>Ecdysozoa</taxon>
        <taxon>Arthropoda</taxon>
        <taxon>Crustacea</taxon>
        <taxon>Multicrustacea</taxon>
        <taxon>Hexanauplia</taxon>
        <taxon>Copepoda</taxon>
        <taxon>Harpacticoida</taxon>
        <taxon>Harpacticidae</taxon>
        <taxon>Tigriopus</taxon>
    </lineage>
</organism>
<evidence type="ECO:0000313" key="9">
    <source>
        <dbReference type="Proteomes" id="UP000318571"/>
    </source>
</evidence>
<comment type="similarity">
    <text evidence="2">Belongs to the synaptojanin family.</text>
</comment>
<dbReference type="SUPFAM" id="SSF56219">
    <property type="entry name" value="DNase I-like"/>
    <property type="match status" value="1"/>
</dbReference>
<evidence type="ECO:0000256" key="1">
    <source>
        <dbReference type="ARBA" id="ARBA00001786"/>
    </source>
</evidence>
<dbReference type="Proteomes" id="UP000318571">
    <property type="component" value="Chromosome 9"/>
</dbReference>
<accession>A0A553NWW4</accession>
<keyword evidence="9" id="KW-1185">Reference proteome</keyword>
<dbReference type="EMBL" id="VCGU01000009">
    <property type="protein sequence ID" value="TRY69924.1"/>
    <property type="molecule type" value="Genomic_DNA"/>
</dbReference>
<feature type="compositionally biased region" description="Pro residues" evidence="6">
    <location>
        <begin position="1257"/>
        <end position="1274"/>
    </location>
</feature>
<dbReference type="Pfam" id="PF08952">
    <property type="entry name" value="DUF1866"/>
    <property type="match status" value="1"/>
</dbReference>
<feature type="compositionally biased region" description="Polar residues" evidence="6">
    <location>
        <begin position="1198"/>
        <end position="1208"/>
    </location>
</feature>
<evidence type="ECO:0000259" key="7">
    <source>
        <dbReference type="PROSITE" id="PS50275"/>
    </source>
</evidence>
<dbReference type="STRING" id="6832.A0A553NWW4"/>
<dbReference type="PROSITE" id="PS50275">
    <property type="entry name" value="SAC"/>
    <property type="match status" value="1"/>
</dbReference>
<dbReference type="GO" id="GO:0004439">
    <property type="term" value="F:phosphatidylinositol-4,5-bisphosphate 5-phosphatase activity"/>
    <property type="evidence" value="ECO:0007669"/>
    <property type="project" value="UniProtKB-EC"/>
</dbReference>
<evidence type="ECO:0000256" key="2">
    <source>
        <dbReference type="ARBA" id="ARBA00008943"/>
    </source>
</evidence>
<evidence type="ECO:0000313" key="8">
    <source>
        <dbReference type="EMBL" id="TRY69924.1"/>
    </source>
</evidence>
<dbReference type="InterPro" id="IPR036691">
    <property type="entry name" value="Endo/exonu/phosph_ase_sf"/>
</dbReference>
<dbReference type="InterPro" id="IPR000300">
    <property type="entry name" value="IPPc"/>
</dbReference>
<dbReference type="InterPro" id="IPR002013">
    <property type="entry name" value="SAC_dom"/>
</dbReference>
<dbReference type="GO" id="GO:0046856">
    <property type="term" value="P:phosphatidylinositol dephosphorylation"/>
    <property type="evidence" value="ECO:0007669"/>
    <property type="project" value="InterPro"/>
</dbReference>
<dbReference type="SMART" id="SM01165">
    <property type="entry name" value="DUF1866"/>
    <property type="match status" value="1"/>
</dbReference>
<dbReference type="GO" id="GO:0098793">
    <property type="term" value="C:presynapse"/>
    <property type="evidence" value="ECO:0007669"/>
    <property type="project" value="GOC"/>
</dbReference>
<comment type="caution">
    <text evidence="8">The sequence shown here is derived from an EMBL/GenBank/DDBJ whole genome shotgun (WGS) entry which is preliminary data.</text>
</comment>
<dbReference type="Gene3D" id="3.30.70.330">
    <property type="match status" value="1"/>
</dbReference>
<protein>
    <recommendedName>
        <fullName evidence="4">phosphoinositide 5-phosphatase</fullName>
        <ecNumber evidence="4">3.1.3.36</ecNumber>
    </recommendedName>
</protein>
<evidence type="ECO:0000256" key="4">
    <source>
        <dbReference type="ARBA" id="ARBA00013044"/>
    </source>
</evidence>
<comment type="catalytic activity">
    <reaction evidence="1">
        <text>a 1,2-diacyl-sn-glycero-3-phospho-(1D-myo-inositol-4,5-bisphosphate) + H2O = a 1,2-diacyl-sn-glycero-3-phospho-(1D-myo-inositol 4-phosphate) + phosphate</text>
        <dbReference type="Rhea" id="RHEA:22764"/>
        <dbReference type="ChEBI" id="CHEBI:15377"/>
        <dbReference type="ChEBI" id="CHEBI:43474"/>
        <dbReference type="ChEBI" id="CHEBI:58178"/>
        <dbReference type="ChEBI" id="CHEBI:58456"/>
        <dbReference type="EC" id="3.1.3.36"/>
    </reaction>
</comment>
<gene>
    <name evidence="8" type="ORF">TCAL_02354</name>
</gene>
<feature type="compositionally biased region" description="Low complexity" evidence="6">
    <location>
        <begin position="1230"/>
        <end position="1256"/>
    </location>
</feature>
<feature type="region of interest" description="Disordered" evidence="6">
    <location>
        <begin position="1163"/>
        <end position="1288"/>
    </location>
</feature>
<dbReference type="Pfam" id="PF22669">
    <property type="entry name" value="Exo_endo_phos2"/>
    <property type="match status" value="1"/>
</dbReference>
<dbReference type="EC" id="3.1.3.36" evidence="4"/>
<sequence length="1288" mass="142980">MAMGRPLRVYHNLPQVGVHAAYSLVMEQKNRDEILLVENYAIVALGVREFEALKKDYVKHTDAFGSLGILRVSDGEHVLYFLVLVTGCVSAGKIGTSEIYRVTNVVMISMRNLPQDEEKVTEIKKLLCCGAFYFAWSHHDTPIDLTLSTQKAVKFAKTDNRFFWNRMCHIPFIRHGINCQDWLLKVMCGSVEIRTVYVGSRQAKAVVISRLSSERAGTRFQVRGVDDQGHVANFAETEQMIVVGEDISSFLQIRGSVPLFWDQPGINVNSRVGSHKIRMSRGPELSTTAFDLHLTTLKQNYGHQAIVNLLGSSLVGSKEGEATLSTAFQTHQKLCEQHLDVPHILFDYHAEVKGGSIKNLSRLHEKVQQCVNKFGFFTKVGPNVSREQYGTVRTNCTDCLDRTNAVQAFLGNQILAYQLQDLQLDDKSNIVSRFEEMFKQMWQNNGNELSKMYAGTGALGGGTSKIIDGARSAARTIQNNLLDQSKQEAIDVLLFGSSFNSDLADRARVLLPSHYINAPRPVLESLVHRYLSYSEPVPLRVGVGTYNINGGKHFRSIVYKDVSLSDWLLDAHKTVKESALIDLSECSTDEKKPIDIYAIGFEEMVDLDAKNIMNASSENAKSWASELTKTLNRDEKFSLITYQQLVGVCLYVFVRPELAPHIQDVAVDCVKTGMGGATGNKGAVAIRLRYHSTSICFVCSHFAAGQGNITDRNNDFNEAVKRIIFPKGRTLMSHDYVFWCGDFNYRINMAREDVKALVANEDWETLLSADQLKIEHGEGNVFQGFIEGPVNFPPTYKYDLFSDDYDTSEKCRVPAWTDRILWRRRQLSRVPPEGWSAGQCHWYGRANLKQSDHRPVLAILDVEALKVNVEKREAIFEDALKDVGPPDGSVLLQFENVVSFDLQNVIDDHFMDELHEELGKVGPIRFTKYINEMIWVAFMNHSHALDAEKVHQISVCGHEITIRLKHPNWRELLEQELELCSSNTIPLCGTKELNMRKESARMLSQLSQLSFEELEDITMTVSNQDPSVETPATVPPARPRPPPPRPAPPPGRPAQPPSRPSAPPARPAPPPERPKPPGRPEAPKSASASPQPPRKPPPPMMPPKQAVEDQDTRMEEPLARPPNFVREISQTPSEKAGFSDIFTVTSPVTADLPISSSTGSIVALTMDPSSGTTTKSSSSTTSLEYPEGYDPVIESGKAWSNGQEQTIPGQDKPTDLPVVRQLPKLPPRQSSSESGKSTPSGSTPGSPFKLAPKKGGAPPPAPPPRVPPTLPGRPPASAGRAPPPIPKR</sequence>
<feature type="domain" description="SAC" evidence="7">
    <location>
        <begin position="123"/>
        <end position="455"/>
    </location>
</feature>
<feature type="compositionally biased region" description="Pro residues" evidence="6">
    <location>
        <begin position="1033"/>
        <end position="1071"/>
    </location>
</feature>
<evidence type="ECO:0000256" key="3">
    <source>
        <dbReference type="ARBA" id="ARBA00009678"/>
    </source>
</evidence>
<dbReference type="GO" id="GO:0048488">
    <property type="term" value="P:synaptic vesicle endocytosis"/>
    <property type="evidence" value="ECO:0007669"/>
    <property type="project" value="TreeGrafter"/>
</dbReference>
<evidence type="ECO:0000256" key="5">
    <source>
        <dbReference type="ARBA" id="ARBA00022801"/>
    </source>
</evidence>
<feature type="compositionally biased region" description="Low complexity" evidence="6">
    <location>
        <begin position="1169"/>
        <end position="1182"/>
    </location>
</feature>
<keyword evidence="5" id="KW-0378">Hydrolase</keyword>
<evidence type="ECO:0000256" key="6">
    <source>
        <dbReference type="SAM" id="MobiDB-lite"/>
    </source>
</evidence>
<dbReference type="SMART" id="SM00128">
    <property type="entry name" value="IPPc"/>
    <property type="match status" value="1"/>
</dbReference>
<feature type="compositionally biased region" description="Basic and acidic residues" evidence="6">
    <location>
        <begin position="1106"/>
        <end position="1118"/>
    </location>
</feature>
<reference evidence="8 9" key="1">
    <citation type="journal article" date="2018" name="Nat. Ecol. Evol.">
        <title>Genomic signatures of mitonuclear coevolution across populations of Tigriopus californicus.</title>
        <authorList>
            <person name="Barreto F.S."/>
            <person name="Watson E.T."/>
            <person name="Lima T.G."/>
            <person name="Willett C.S."/>
            <person name="Edmands S."/>
            <person name="Li W."/>
            <person name="Burton R.S."/>
        </authorList>
    </citation>
    <scope>NUCLEOTIDE SEQUENCE [LARGE SCALE GENOMIC DNA]</scope>
    <source>
        <strain evidence="8 9">San Diego</strain>
    </source>
</reference>
<feature type="region of interest" description="Disordered" evidence="6">
    <location>
        <begin position="1021"/>
        <end position="1133"/>
    </location>
</feature>
<name>A0A553NWW4_TIGCA</name>
<dbReference type="InterPro" id="IPR046985">
    <property type="entry name" value="IP5"/>
</dbReference>
<dbReference type="PANTHER" id="PTHR11200:SF257">
    <property type="entry name" value="PHOSPHOINOSITIDE 5-PHOSPHATASE"/>
    <property type="match status" value="1"/>
</dbReference>
<feature type="compositionally biased region" description="Pro residues" evidence="6">
    <location>
        <begin position="1090"/>
        <end position="1102"/>
    </location>
</feature>
<dbReference type="OMA" id="FERHMSM"/>